<dbReference type="PROSITE" id="PS51352">
    <property type="entry name" value="THIOREDOXIN_2"/>
    <property type="match status" value="1"/>
</dbReference>
<feature type="region of interest" description="Disordered" evidence="5">
    <location>
        <begin position="29"/>
        <end position="57"/>
    </location>
</feature>
<evidence type="ECO:0000256" key="5">
    <source>
        <dbReference type="SAM" id="MobiDB-lite"/>
    </source>
</evidence>
<dbReference type="InterPro" id="IPR017937">
    <property type="entry name" value="Thioredoxin_CS"/>
</dbReference>
<evidence type="ECO:0000313" key="7">
    <source>
        <dbReference type="EMBL" id="RIA44536.1"/>
    </source>
</evidence>
<dbReference type="GO" id="GO:0030313">
    <property type="term" value="C:cell envelope"/>
    <property type="evidence" value="ECO:0007669"/>
    <property type="project" value="UniProtKB-SubCell"/>
</dbReference>
<dbReference type="InterPro" id="IPR036249">
    <property type="entry name" value="Thioredoxin-like_sf"/>
</dbReference>
<dbReference type="GO" id="GO:0015036">
    <property type="term" value="F:disulfide oxidoreductase activity"/>
    <property type="evidence" value="ECO:0007669"/>
    <property type="project" value="UniProtKB-ARBA"/>
</dbReference>
<dbReference type="PANTHER" id="PTHR42852:SF6">
    <property type="entry name" value="THIOL:DISULFIDE INTERCHANGE PROTEIN DSBE"/>
    <property type="match status" value="1"/>
</dbReference>
<dbReference type="AlphaFoldDB" id="A0A397P4Q8"/>
<dbReference type="Pfam" id="PF08534">
    <property type="entry name" value="Redoxin"/>
    <property type="match status" value="1"/>
</dbReference>
<feature type="domain" description="Thioredoxin" evidence="6">
    <location>
        <begin position="66"/>
        <end position="205"/>
    </location>
</feature>
<dbReference type="InterPro" id="IPR013766">
    <property type="entry name" value="Thioredoxin_domain"/>
</dbReference>
<dbReference type="Gene3D" id="3.40.30.10">
    <property type="entry name" value="Glutaredoxin"/>
    <property type="match status" value="1"/>
</dbReference>
<keyword evidence="8" id="KW-1185">Reference proteome</keyword>
<sequence>MRALIPFLLVATLMIGGCDRAKPGAEQASGALADANQASPDEVAASPDEVAPGGASAVTQGEVDRSHKGEAASAVSFTAPDGKTVTLADFKGTPVLLNLWATWCAPCVAELPTLDALAVQKGAALHVLTVSQDIEGKAKAAPFLKQKGITHLPAYTDPKLEFSLAYQANLPTTILFDAEGREVWRLSGGFDWMGKEAAALIAEAG</sequence>
<dbReference type="Proteomes" id="UP000266568">
    <property type="component" value="Unassembled WGS sequence"/>
</dbReference>
<dbReference type="InterPro" id="IPR013740">
    <property type="entry name" value="Redoxin"/>
</dbReference>
<keyword evidence="7" id="KW-0413">Isomerase</keyword>
<evidence type="ECO:0000256" key="1">
    <source>
        <dbReference type="ARBA" id="ARBA00004196"/>
    </source>
</evidence>
<comment type="subcellular location">
    <subcellularLocation>
        <location evidence="1">Cell envelope</location>
    </subcellularLocation>
</comment>
<dbReference type="GO" id="GO:0016853">
    <property type="term" value="F:isomerase activity"/>
    <property type="evidence" value="ECO:0007669"/>
    <property type="project" value="UniProtKB-KW"/>
</dbReference>
<dbReference type="GO" id="GO:0017004">
    <property type="term" value="P:cytochrome complex assembly"/>
    <property type="evidence" value="ECO:0007669"/>
    <property type="project" value="UniProtKB-KW"/>
</dbReference>
<dbReference type="SUPFAM" id="SSF52833">
    <property type="entry name" value="Thioredoxin-like"/>
    <property type="match status" value="1"/>
</dbReference>
<evidence type="ECO:0000256" key="2">
    <source>
        <dbReference type="ARBA" id="ARBA00022748"/>
    </source>
</evidence>
<organism evidence="7 8">
    <name type="scientific">Hephaestia caeni</name>
    <dbReference type="NCBI Taxonomy" id="645617"/>
    <lineage>
        <taxon>Bacteria</taxon>
        <taxon>Pseudomonadati</taxon>
        <taxon>Pseudomonadota</taxon>
        <taxon>Alphaproteobacteria</taxon>
        <taxon>Sphingomonadales</taxon>
        <taxon>Sphingomonadaceae</taxon>
        <taxon>Hephaestia</taxon>
    </lineage>
</organism>
<evidence type="ECO:0000256" key="3">
    <source>
        <dbReference type="ARBA" id="ARBA00023157"/>
    </source>
</evidence>
<protein>
    <submittedName>
        <fullName evidence="7">Thiol-disulfide isomerase/thioredoxin</fullName>
    </submittedName>
</protein>
<accession>A0A397P4Q8</accession>
<keyword evidence="4" id="KW-0676">Redox-active center</keyword>
<keyword evidence="3" id="KW-1015">Disulfide bond</keyword>
<evidence type="ECO:0000256" key="4">
    <source>
        <dbReference type="ARBA" id="ARBA00023284"/>
    </source>
</evidence>
<proteinExistence type="predicted"/>
<dbReference type="PROSITE" id="PS51257">
    <property type="entry name" value="PROKAR_LIPOPROTEIN"/>
    <property type="match status" value="1"/>
</dbReference>
<dbReference type="CDD" id="cd02966">
    <property type="entry name" value="TlpA_like_family"/>
    <property type="match status" value="1"/>
</dbReference>
<gene>
    <name evidence="7" type="ORF">DFR49_2781</name>
</gene>
<dbReference type="PANTHER" id="PTHR42852">
    <property type="entry name" value="THIOL:DISULFIDE INTERCHANGE PROTEIN DSBE"/>
    <property type="match status" value="1"/>
</dbReference>
<dbReference type="InterPro" id="IPR050553">
    <property type="entry name" value="Thioredoxin_ResA/DsbE_sf"/>
</dbReference>
<name>A0A397P4Q8_9SPHN</name>
<evidence type="ECO:0000313" key="8">
    <source>
        <dbReference type="Proteomes" id="UP000266568"/>
    </source>
</evidence>
<evidence type="ECO:0000259" key="6">
    <source>
        <dbReference type="PROSITE" id="PS51352"/>
    </source>
</evidence>
<reference evidence="7 8" key="1">
    <citation type="submission" date="2018-08" db="EMBL/GenBank/DDBJ databases">
        <title>Genomic Encyclopedia of Type Strains, Phase IV (KMG-IV): sequencing the most valuable type-strain genomes for metagenomic binning, comparative biology and taxonomic classification.</title>
        <authorList>
            <person name="Goeker M."/>
        </authorList>
    </citation>
    <scope>NUCLEOTIDE SEQUENCE [LARGE SCALE GENOMIC DNA]</scope>
    <source>
        <strain evidence="7 8">DSM 25527</strain>
    </source>
</reference>
<dbReference type="PROSITE" id="PS00194">
    <property type="entry name" value="THIOREDOXIN_1"/>
    <property type="match status" value="1"/>
</dbReference>
<keyword evidence="2" id="KW-0201">Cytochrome c-type biogenesis</keyword>
<comment type="caution">
    <text evidence="7">The sequence shown here is derived from an EMBL/GenBank/DDBJ whole genome shotgun (WGS) entry which is preliminary data.</text>
</comment>
<dbReference type="EMBL" id="QXDC01000003">
    <property type="protein sequence ID" value="RIA44536.1"/>
    <property type="molecule type" value="Genomic_DNA"/>
</dbReference>